<evidence type="ECO:0000313" key="3">
    <source>
        <dbReference type="Proteomes" id="UP000321331"/>
    </source>
</evidence>
<evidence type="ECO:0000256" key="1">
    <source>
        <dbReference type="SAM" id="Phobius"/>
    </source>
</evidence>
<reference evidence="2 3" key="1">
    <citation type="submission" date="2019-07" db="EMBL/GenBank/DDBJ databases">
        <title>The First High-Quality Draft Genome Sequence of the Causal Agent of the Current Panama Disease Epidemic.</title>
        <authorList>
            <person name="Warmington R.J."/>
            <person name="Kay W."/>
            <person name="Jeffries A."/>
            <person name="Bebber D."/>
            <person name="Moore K."/>
            <person name="Studholme D.J."/>
        </authorList>
    </citation>
    <scope>NUCLEOTIDE SEQUENCE [LARGE SCALE GENOMIC DNA]</scope>
    <source>
        <strain evidence="2 3">TR4</strain>
    </source>
</reference>
<dbReference type="AlphaFoldDB" id="A0A5C6SN66"/>
<comment type="caution">
    <text evidence="2">The sequence shown here is derived from an EMBL/GenBank/DDBJ whole genome shotgun (WGS) entry which is preliminary data.</text>
</comment>
<keyword evidence="1" id="KW-0812">Transmembrane</keyword>
<keyword evidence="1" id="KW-0472">Membrane</keyword>
<name>A0A5C6SN66_FUSOC</name>
<gene>
    <name evidence="2" type="ORF">FocTR4_00014001</name>
</gene>
<organism evidence="2 3">
    <name type="scientific">Fusarium oxysporum f. sp. cubense</name>
    <dbReference type="NCBI Taxonomy" id="61366"/>
    <lineage>
        <taxon>Eukaryota</taxon>
        <taxon>Fungi</taxon>
        <taxon>Dikarya</taxon>
        <taxon>Ascomycota</taxon>
        <taxon>Pezizomycotina</taxon>
        <taxon>Sordariomycetes</taxon>
        <taxon>Hypocreomycetidae</taxon>
        <taxon>Hypocreales</taxon>
        <taxon>Nectriaceae</taxon>
        <taxon>Fusarium</taxon>
        <taxon>Fusarium oxysporum species complex</taxon>
    </lineage>
</organism>
<dbReference type="EMBL" id="VMNF01000011">
    <property type="protein sequence ID" value="TXB99793.1"/>
    <property type="molecule type" value="Genomic_DNA"/>
</dbReference>
<protein>
    <submittedName>
        <fullName evidence="2">Uncharacterized protein</fullName>
    </submittedName>
</protein>
<feature type="transmembrane region" description="Helical" evidence="1">
    <location>
        <begin position="45"/>
        <end position="63"/>
    </location>
</feature>
<accession>A0A5C6SN66</accession>
<proteinExistence type="predicted"/>
<evidence type="ECO:0000313" key="2">
    <source>
        <dbReference type="EMBL" id="TXB99793.1"/>
    </source>
</evidence>
<dbReference type="Proteomes" id="UP000321331">
    <property type="component" value="Unassembled WGS sequence"/>
</dbReference>
<keyword evidence="1" id="KW-1133">Transmembrane helix</keyword>
<sequence>MKRRNTAKSPIKLSIYRIFQLISHGKFNASFLAIRYFQYYELYYLYPRSLFSLYFFFLLRFNFSSESSVPSSYLPSPTRARILYHFTKVPPTFTTPQSSFDPCQLPFLCKLNS</sequence>